<dbReference type="NCBIfam" id="TIGR00256">
    <property type="entry name" value="D-aminoacyl-tRNA deacylase"/>
    <property type="match status" value="1"/>
</dbReference>
<dbReference type="AlphaFoldDB" id="F3KUD9"/>
<dbReference type="EMBL" id="AEGR01000060">
    <property type="protein sequence ID" value="EGI76689.1"/>
    <property type="molecule type" value="Genomic_DNA"/>
</dbReference>
<comment type="function">
    <text evidence="2">An aminoacyl-tRNA editing enzyme that deacylates mischarged D-aminoacyl-tRNAs. Also deacylates mischarged glycyl-tRNA(Ala), protecting cells against glycine mischarging by AlaRS. Acts via tRNA-based rather than protein-based catalysis; rejects L-amino acids rather than detecting D-amino acids in the active site. By recycling D-aminoacyl-tRNA to D-amino acids and free tRNA molecules, this enzyme counteracts the toxicity associated with the formation of D-aminoacyl-tRNA entities in vivo and helps enforce protein L-homochirality.</text>
</comment>
<dbReference type="Pfam" id="PF02580">
    <property type="entry name" value="Tyr_Deacylase"/>
    <property type="match status" value="2"/>
</dbReference>
<dbReference type="Gene3D" id="3.50.80.10">
    <property type="entry name" value="D-tyrosyl-tRNA(Tyr) deacylase"/>
    <property type="match status" value="1"/>
</dbReference>
<dbReference type="eggNOG" id="COG1490">
    <property type="taxonomic scope" value="Bacteria"/>
</dbReference>
<comment type="subcellular location">
    <subcellularLocation>
        <location evidence="2">Cytoplasm</location>
    </subcellularLocation>
</comment>
<comment type="subunit">
    <text evidence="2">Homodimer.</text>
</comment>
<comment type="domain">
    <text evidence="2">A Gly-cisPro motif from one monomer fits into the active site of the other monomer to allow specific chiral rejection of L-amino acids.</text>
</comment>
<dbReference type="PANTHER" id="PTHR10472">
    <property type="entry name" value="D-TYROSYL-TRNA TYR DEACYLASE"/>
    <property type="match status" value="1"/>
</dbReference>
<dbReference type="EC" id="3.1.1.-" evidence="2"/>
<dbReference type="OrthoDB" id="9801395at2"/>
<dbReference type="Proteomes" id="UP000016368">
    <property type="component" value="Unassembled WGS sequence"/>
</dbReference>
<feature type="compositionally biased region" description="Low complexity" evidence="3">
    <location>
        <begin position="63"/>
        <end position="75"/>
    </location>
</feature>
<feature type="short sequence motif" description="Gly-cisPro motif, important for rejection of L-amino acids" evidence="2">
    <location>
        <begin position="166"/>
        <end position="167"/>
    </location>
</feature>
<dbReference type="STRING" id="887062.HGR_10365"/>
<reference evidence="4 5" key="1">
    <citation type="journal article" date="2011" name="EMBO J.">
        <title>Structural diversity of bacterial flagellar motors.</title>
        <authorList>
            <person name="Chen S."/>
            <person name="Beeby M."/>
            <person name="Murphy G.E."/>
            <person name="Leadbetter J.R."/>
            <person name="Hendrixson D.R."/>
            <person name="Briegel A."/>
            <person name="Li Z."/>
            <person name="Shi J."/>
            <person name="Tocheva E.I."/>
            <person name="Muller A."/>
            <person name="Dobro M.J."/>
            <person name="Jensen G.J."/>
        </authorList>
    </citation>
    <scope>NUCLEOTIDE SEQUENCE [LARGE SCALE GENOMIC DNA]</scope>
    <source>
        <strain evidence="4 5">ATCC 19624</strain>
    </source>
</reference>
<evidence type="ECO:0000256" key="2">
    <source>
        <dbReference type="HAMAP-Rule" id="MF_00518"/>
    </source>
</evidence>
<keyword evidence="5" id="KW-1185">Reference proteome</keyword>
<proteinExistence type="inferred from homology"/>
<evidence type="ECO:0000256" key="3">
    <source>
        <dbReference type="SAM" id="MobiDB-lite"/>
    </source>
</evidence>
<evidence type="ECO:0000256" key="1">
    <source>
        <dbReference type="ARBA" id="ARBA00009673"/>
    </source>
</evidence>
<dbReference type="PANTHER" id="PTHR10472:SF5">
    <property type="entry name" value="D-AMINOACYL-TRNA DEACYLASE 1"/>
    <property type="match status" value="1"/>
</dbReference>
<organism evidence="4 5">
    <name type="scientific">Hylemonella gracilis ATCC 19624</name>
    <dbReference type="NCBI Taxonomy" id="887062"/>
    <lineage>
        <taxon>Bacteria</taxon>
        <taxon>Pseudomonadati</taxon>
        <taxon>Pseudomonadota</taxon>
        <taxon>Betaproteobacteria</taxon>
        <taxon>Burkholderiales</taxon>
        <taxon>Comamonadaceae</taxon>
        <taxon>Hylemonella</taxon>
    </lineage>
</organism>
<keyword evidence="2" id="KW-0963">Cytoplasm</keyword>
<name>F3KUD9_9BURK</name>
<dbReference type="SUPFAM" id="SSF69500">
    <property type="entry name" value="DTD-like"/>
    <property type="match status" value="1"/>
</dbReference>
<protein>
    <recommendedName>
        <fullName evidence="2">D-aminoacyl-tRNA deacylase</fullName>
        <shortName evidence="2">DTD</shortName>
        <ecNumber evidence="2">3.1.1.96</ecNumber>
    </recommendedName>
    <alternativeName>
        <fullName evidence="2">Gly-tRNA(Ala) deacylase</fullName>
        <ecNumber evidence="2">3.1.1.-</ecNumber>
    </alternativeName>
</protein>
<dbReference type="InterPro" id="IPR003732">
    <property type="entry name" value="Daa-tRNA_deacyls_DTD"/>
</dbReference>
<dbReference type="GO" id="GO:0043908">
    <property type="term" value="F:Ser(Gly)-tRNA(Ala) hydrolase activity"/>
    <property type="evidence" value="ECO:0007669"/>
    <property type="project" value="UniProtKB-UniRule"/>
</dbReference>
<dbReference type="EC" id="3.1.1.96" evidence="2"/>
<keyword evidence="2" id="KW-0820">tRNA-binding</keyword>
<dbReference type="RefSeq" id="WP_006298139.1">
    <property type="nucleotide sequence ID" value="NZ_AEGR01000060.1"/>
</dbReference>
<evidence type="ECO:0000313" key="4">
    <source>
        <dbReference type="EMBL" id="EGI76689.1"/>
    </source>
</evidence>
<sequence length="175" mass="18227">MLALLQRVKEARVDVAGQTIGSIQQGLLVLLCAERGDSEVVADKLLAKILKLRIFSDEGAGAGPPQAGPAPSGGSEPHAVGSVGANRSGKMNKSLVDVGGGLLVVSQFTLAADTSSGNRPSFTNAAPQDEGRRLYDYFVAQAKVSHPMVQTGQFAADMQVSLVNDGPVTIPIWMK</sequence>
<dbReference type="GO" id="GO:0005737">
    <property type="term" value="C:cytoplasm"/>
    <property type="evidence" value="ECO:0007669"/>
    <property type="project" value="UniProtKB-SubCell"/>
</dbReference>
<feature type="region of interest" description="Disordered" evidence="3">
    <location>
        <begin position="60"/>
        <end position="86"/>
    </location>
</feature>
<comment type="caution">
    <text evidence="4">The sequence shown here is derived from an EMBL/GenBank/DDBJ whole genome shotgun (WGS) entry which is preliminary data.</text>
</comment>
<evidence type="ECO:0000313" key="5">
    <source>
        <dbReference type="Proteomes" id="UP000016368"/>
    </source>
</evidence>
<keyword evidence="2" id="KW-0694">RNA-binding</keyword>
<comment type="catalytic activity">
    <reaction evidence="2">
        <text>a D-aminoacyl-tRNA + H2O = a tRNA + a D-alpha-amino acid + H(+)</text>
        <dbReference type="Rhea" id="RHEA:13953"/>
        <dbReference type="Rhea" id="RHEA-COMP:10123"/>
        <dbReference type="Rhea" id="RHEA-COMP:10124"/>
        <dbReference type="ChEBI" id="CHEBI:15377"/>
        <dbReference type="ChEBI" id="CHEBI:15378"/>
        <dbReference type="ChEBI" id="CHEBI:59871"/>
        <dbReference type="ChEBI" id="CHEBI:78442"/>
        <dbReference type="ChEBI" id="CHEBI:79333"/>
        <dbReference type="EC" id="3.1.1.96"/>
    </reaction>
</comment>
<dbReference type="GO" id="GO:0051500">
    <property type="term" value="F:D-tyrosyl-tRNA(Tyr) deacylase activity"/>
    <property type="evidence" value="ECO:0007669"/>
    <property type="project" value="TreeGrafter"/>
</dbReference>
<dbReference type="GO" id="GO:0000049">
    <property type="term" value="F:tRNA binding"/>
    <property type="evidence" value="ECO:0007669"/>
    <property type="project" value="UniProtKB-UniRule"/>
</dbReference>
<dbReference type="GO" id="GO:0019478">
    <property type="term" value="P:D-amino acid catabolic process"/>
    <property type="evidence" value="ECO:0007669"/>
    <property type="project" value="UniProtKB-UniRule"/>
</dbReference>
<keyword evidence="2" id="KW-0378">Hydrolase</keyword>
<dbReference type="InterPro" id="IPR023509">
    <property type="entry name" value="DTD-like_sf"/>
</dbReference>
<dbReference type="HAMAP" id="MF_00518">
    <property type="entry name" value="Deacylase_Dtd"/>
    <property type="match status" value="1"/>
</dbReference>
<comment type="catalytic activity">
    <reaction evidence="2">
        <text>glycyl-tRNA(Ala) + H2O = tRNA(Ala) + glycine + H(+)</text>
        <dbReference type="Rhea" id="RHEA:53744"/>
        <dbReference type="Rhea" id="RHEA-COMP:9657"/>
        <dbReference type="Rhea" id="RHEA-COMP:13640"/>
        <dbReference type="ChEBI" id="CHEBI:15377"/>
        <dbReference type="ChEBI" id="CHEBI:15378"/>
        <dbReference type="ChEBI" id="CHEBI:57305"/>
        <dbReference type="ChEBI" id="CHEBI:78442"/>
        <dbReference type="ChEBI" id="CHEBI:78522"/>
    </reaction>
</comment>
<comment type="similarity">
    <text evidence="1 2">Belongs to the DTD family.</text>
</comment>
<dbReference type="GO" id="GO:0106026">
    <property type="term" value="F:Gly-tRNA(Ala) deacylase activity"/>
    <property type="evidence" value="ECO:0007669"/>
    <property type="project" value="UniProtKB-UniRule"/>
</dbReference>
<accession>F3KUD9</accession>
<gene>
    <name evidence="2" type="primary">dtd</name>
    <name evidence="4" type="ORF">HGR_10365</name>
</gene>